<reference evidence="2" key="1">
    <citation type="submission" date="2021-01" db="EMBL/GenBank/DDBJ databases">
        <title>Whole genome shotgun sequence of Actinoplanes nipponensis NBRC 14063.</title>
        <authorList>
            <person name="Komaki H."/>
            <person name="Tamura T."/>
        </authorList>
    </citation>
    <scope>NUCLEOTIDE SEQUENCE</scope>
    <source>
        <strain evidence="2">NBRC 14063</strain>
    </source>
</reference>
<feature type="compositionally biased region" description="Basic and acidic residues" evidence="1">
    <location>
        <begin position="76"/>
        <end position="92"/>
    </location>
</feature>
<keyword evidence="3" id="KW-1185">Reference proteome</keyword>
<evidence type="ECO:0000256" key="1">
    <source>
        <dbReference type="SAM" id="MobiDB-lite"/>
    </source>
</evidence>
<sequence length="140" mass="14773">MVIEEGQQCGQLAGDPQSRECPLAQGALRDLSWPAVSTRPPDLWWCDRSSPVILFVGSHLSLRFSPRARPPAGRDVSGRRESGEPTGEKDFGRCVAGRPEARPEDVEVGAGPDGPEPGAGATTRAEEDVAFIGEPPDGAG</sequence>
<name>A0A919JHK4_9ACTN</name>
<comment type="caution">
    <text evidence="2">The sequence shown here is derived from an EMBL/GenBank/DDBJ whole genome shotgun (WGS) entry which is preliminary data.</text>
</comment>
<evidence type="ECO:0000313" key="3">
    <source>
        <dbReference type="Proteomes" id="UP000647172"/>
    </source>
</evidence>
<proteinExistence type="predicted"/>
<organism evidence="2 3">
    <name type="scientific">Actinoplanes nipponensis</name>
    <dbReference type="NCBI Taxonomy" id="135950"/>
    <lineage>
        <taxon>Bacteria</taxon>
        <taxon>Bacillati</taxon>
        <taxon>Actinomycetota</taxon>
        <taxon>Actinomycetes</taxon>
        <taxon>Micromonosporales</taxon>
        <taxon>Micromonosporaceae</taxon>
        <taxon>Actinoplanes</taxon>
    </lineage>
</organism>
<accession>A0A919JHK4</accession>
<dbReference type="EMBL" id="BOMQ01000035">
    <property type="protein sequence ID" value="GIE49425.1"/>
    <property type="molecule type" value="Genomic_DNA"/>
</dbReference>
<protein>
    <submittedName>
        <fullName evidence="2">Uncharacterized protein</fullName>
    </submittedName>
</protein>
<dbReference type="AlphaFoldDB" id="A0A919JHK4"/>
<feature type="region of interest" description="Disordered" evidence="1">
    <location>
        <begin position="64"/>
        <end position="140"/>
    </location>
</feature>
<dbReference type="Proteomes" id="UP000647172">
    <property type="component" value="Unassembled WGS sequence"/>
</dbReference>
<gene>
    <name evidence="2" type="ORF">Ani05nite_29590</name>
</gene>
<evidence type="ECO:0000313" key="2">
    <source>
        <dbReference type="EMBL" id="GIE49425.1"/>
    </source>
</evidence>